<protein>
    <recommendedName>
        <fullName evidence="3">F-box domain-containing protein</fullName>
    </recommendedName>
</protein>
<keyword evidence="2" id="KW-1185">Reference proteome</keyword>
<evidence type="ECO:0000313" key="1">
    <source>
        <dbReference type="EMBL" id="RSL64477.1"/>
    </source>
</evidence>
<gene>
    <name evidence="1" type="ORF">CEP54_004720</name>
</gene>
<evidence type="ECO:0008006" key="3">
    <source>
        <dbReference type="Google" id="ProtNLM"/>
    </source>
</evidence>
<dbReference type="EMBL" id="NKCI01000033">
    <property type="protein sequence ID" value="RSL64477.1"/>
    <property type="molecule type" value="Genomic_DNA"/>
</dbReference>
<accession>A0A428QGP2</accession>
<reference evidence="1 2" key="1">
    <citation type="submission" date="2017-06" db="EMBL/GenBank/DDBJ databases">
        <title>Comparative genomic analysis of Ambrosia Fusariam Clade fungi.</title>
        <authorList>
            <person name="Stajich J.E."/>
            <person name="Carrillo J."/>
            <person name="Kijimoto T."/>
            <person name="Eskalen A."/>
            <person name="O'Donnell K."/>
            <person name="Kasson M."/>
        </authorList>
    </citation>
    <scope>NUCLEOTIDE SEQUENCE [LARGE SCALE GENOMIC DNA]</scope>
    <source>
        <strain evidence="1 2">NRRL62584</strain>
    </source>
</reference>
<dbReference type="OrthoDB" id="2520703at2759"/>
<dbReference type="Gene3D" id="3.80.10.10">
    <property type="entry name" value="Ribonuclease Inhibitor"/>
    <property type="match status" value="1"/>
</dbReference>
<proteinExistence type="predicted"/>
<dbReference type="Proteomes" id="UP000288168">
    <property type="component" value="Unassembled WGS sequence"/>
</dbReference>
<organism evidence="1 2">
    <name type="scientific">Fusarium duplospermum</name>
    <dbReference type="NCBI Taxonomy" id="1325734"/>
    <lineage>
        <taxon>Eukaryota</taxon>
        <taxon>Fungi</taxon>
        <taxon>Dikarya</taxon>
        <taxon>Ascomycota</taxon>
        <taxon>Pezizomycotina</taxon>
        <taxon>Sordariomycetes</taxon>
        <taxon>Hypocreomycetidae</taxon>
        <taxon>Hypocreales</taxon>
        <taxon>Nectriaceae</taxon>
        <taxon>Fusarium</taxon>
        <taxon>Fusarium solani species complex</taxon>
    </lineage>
</organism>
<sequence length="447" mass="50111">MGLQDLCPEILFQICELFCEHCQGGGEWFGLDDPRKSLLALSLVCKSLGPIAQGVLHHHFGFGETTSKSIAQFCRTISNNPELAKALRWADLSSCMEETAPKDVVEGWLPETIKKFSHHLLDGGNGMRDKALLAAIILLQAPNLEYLEDGKGGCKSAFDVLSHGAVIRYHALPPNLKGLRLGSYTNAANLNDTTMIDLSWDRLGRFINALEKLEALVIHCPLASGVDQRLSFQSLRCLCLREFHMPLADLKNLISRIPNLEQFGIFRLPCHNYSMPTPATGPQILEALAQRNDTVRRLGLDMSCTHDDVKALRELTNLEELTMILGSSDHTPYGSHRRTDISKQALVSIMPPSLRKLHVFVLKKEGFEEASDALLTYIPSTYRQSPDDQRLQMVRIDLTHHPKDWSARQEDIIQQGCQQWANNGTLVFDTEGVQIESMPKRYRNLFG</sequence>
<comment type="caution">
    <text evidence="1">The sequence shown here is derived from an EMBL/GenBank/DDBJ whole genome shotgun (WGS) entry which is preliminary data.</text>
</comment>
<name>A0A428QGP2_9HYPO</name>
<evidence type="ECO:0000313" key="2">
    <source>
        <dbReference type="Proteomes" id="UP000288168"/>
    </source>
</evidence>
<dbReference type="InterPro" id="IPR032675">
    <property type="entry name" value="LRR_dom_sf"/>
</dbReference>
<dbReference type="AlphaFoldDB" id="A0A428QGP2"/>